<dbReference type="Gene3D" id="3.10.20.480">
    <property type="entry name" value="Antirestriction protein ArdA, domain 1"/>
    <property type="match status" value="1"/>
</dbReference>
<reference evidence="1 2" key="1">
    <citation type="submission" date="2023-04" db="EMBL/GenBank/DDBJ databases">
        <title>A novel bacteria isolated from coastal sediment.</title>
        <authorList>
            <person name="Liu X.-J."/>
            <person name="Du Z.-J."/>
        </authorList>
    </citation>
    <scope>NUCLEOTIDE SEQUENCE [LARGE SCALE GENOMIC DNA]</scope>
    <source>
        <strain evidence="1 2">SDUM461004</strain>
    </source>
</reference>
<dbReference type="InterPro" id="IPR041895">
    <property type="entry name" value="ArdA_dom1"/>
</dbReference>
<dbReference type="RefSeq" id="WP_308986141.1">
    <property type="nucleotide sequence ID" value="NZ_JARXIC010000029.1"/>
</dbReference>
<dbReference type="Proteomes" id="UP001243717">
    <property type="component" value="Unassembled WGS sequence"/>
</dbReference>
<organism evidence="1 2">
    <name type="scientific">Thalassobacterium sedimentorum</name>
    <dbReference type="NCBI Taxonomy" id="3041258"/>
    <lineage>
        <taxon>Bacteria</taxon>
        <taxon>Pseudomonadati</taxon>
        <taxon>Verrucomicrobiota</taxon>
        <taxon>Opitutia</taxon>
        <taxon>Puniceicoccales</taxon>
        <taxon>Coraliomargaritaceae</taxon>
        <taxon>Thalassobacterium</taxon>
    </lineage>
</organism>
<comment type="caution">
    <text evidence="1">The sequence shown here is derived from an EMBL/GenBank/DDBJ whole genome shotgun (WGS) entry which is preliminary data.</text>
</comment>
<protein>
    <submittedName>
        <fullName evidence="1">Antirestriction protein ArdA</fullName>
    </submittedName>
</protein>
<dbReference type="EMBL" id="JARXIC010000029">
    <property type="protein sequence ID" value="MDQ8195691.1"/>
    <property type="molecule type" value="Genomic_DNA"/>
</dbReference>
<sequence length="95" mass="10506">MIYSPSGRGVSDCGGAGQLPGKWIEIPDETDGTWKEIRNVLAPSPPPEAEEHAIHDYDRTCPSAAKVWIDFEIFIEGHFKAYSISFANRCNLPPC</sequence>
<name>A0ABU1ALL9_9BACT</name>
<evidence type="ECO:0000313" key="2">
    <source>
        <dbReference type="Proteomes" id="UP001243717"/>
    </source>
</evidence>
<accession>A0ABU1ALL9</accession>
<evidence type="ECO:0000313" key="1">
    <source>
        <dbReference type="EMBL" id="MDQ8195691.1"/>
    </source>
</evidence>
<gene>
    <name evidence="1" type="ORF">QEH59_14750</name>
</gene>
<proteinExistence type="predicted"/>
<keyword evidence="2" id="KW-1185">Reference proteome</keyword>